<reference evidence="2 3" key="1">
    <citation type="submission" date="2016-10" db="EMBL/GenBank/DDBJ databases">
        <authorList>
            <person name="de Groot N.N."/>
        </authorList>
    </citation>
    <scope>NUCLEOTIDE SEQUENCE [LARGE SCALE GENOMIC DNA]</scope>
    <source>
        <strain evidence="2 3">DSM 23842</strain>
    </source>
</reference>
<evidence type="ECO:0000313" key="3">
    <source>
        <dbReference type="Proteomes" id="UP000198846"/>
    </source>
</evidence>
<gene>
    <name evidence="2" type="ORF">SAMN04487990_10574</name>
</gene>
<feature type="coiled-coil region" evidence="1">
    <location>
        <begin position="413"/>
        <end position="440"/>
    </location>
</feature>
<dbReference type="EMBL" id="FNQK01000005">
    <property type="protein sequence ID" value="SEA00172.1"/>
    <property type="molecule type" value="Genomic_DNA"/>
</dbReference>
<protein>
    <submittedName>
        <fullName evidence="2">Uncharacterized protein</fullName>
    </submittedName>
</protein>
<accession>A0A1H3XNK3</accession>
<evidence type="ECO:0000256" key="1">
    <source>
        <dbReference type="SAM" id="Coils"/>
    </source>
</evidence>
<organism evidence="2 3">
    <name type="scientific">Bizionia paragorgiae</name>
    <dbReference type="NCBI Taxonomy" id="283786"/>
    <lineage>
        <taxon>Bacteria</taxon>
        <taxon>Pseudomonadati</taxon>
        <taxon>Bacteroidota</taxon>
        <taxon>Flavobacteriia</taxon>
        <taxon>Flavobacteriales</taxon>
        <taxon>Flavobacteriaceae</taxon>
        <taxon>Bizionia</taxon>
    </lineage>
</organism>
<dbReference type="AlphaFoldDB" id="A0A1H3XNK3"/>
<dbReference type="RefSeq" id="WP_092133035.1">
    <property type="nucleotide sequence ID" value="NZ_FNQK01000005.1"/>
</dbReference>
<sequence length="609" mass="69778">MRDNSKEEIRNRMMKNAAALWGVPANEIDMSFDPIVALLISACAAEIEKIASEVDESQTRITEKIIQLMTPEFVFGARPAHAVLYTEPIDGVLKIKPEYLFSFKKKVSYKNIAENFKDIYFSPLQEFNLLNGTLKYIATGNSIFEVDRTKQLQPVFSNGNLPESTLYLGVETHELSESLKDISVFFEQQDTKNDTMFYHHLKNAEWFINGEKINTLAGFYNSEKQNELKLDSIFNKVSNKTFNIEEQVRNNYSKHYVTIADDIRIEDFKRSSYRELSTLISDNKIKIEEGVAWIKIVFPRVVNTSMLETVFTSLNAVPVINRKLNSFTYQLKEFIDIIPITTEDLFLDLKTLTNTSGKSYKLQSKDDSSKQKGTFIVRADNVGKLDHRKAKEYVTHLIELLKDESASFSFFNNDFLFKNLKNLNQLIALLENKVSEIAHQITETTYISLTPFKKKENLIIEYWTTNGVEANAIKSGSVLKVYNGVGIKQKSSVLLTSSFGGKSNLTMNERLNAYRRSLLSRDRIVSREDAKALCYEMYDDKIKAVSVSKGYTKDIDLKKGLLQCITIEITPNPNVQTKRSEWEALNKNVLLYLEKHSVSVFPYIINIID</sequence>
<name>A0A1H3XNK3_BIZPA</name>
<keyword evidence="1" id="KW-0175">Coiled coil</keyword>
<proteinExistence type="predicted"/>
<dbReference type="Proteomes" id="UP000198846">
    <property type="component" value="Unassembled WGS sequence"/>
</dbReference>
<keyword evidence="3" id="KW-1185">Reference proteome</keyword>
<dbReference type="STRING" id="283786.SAMN04487990_10574"/>
<dbReference type="OrthoDB" id="1090083at2"/>
<evidence type="ECO:0000313" key="2">
    <source>
        <dbReference type="EMBL" id="SEA00172.1"/>
    </source>
</evidence>